<dbReference type="PROSITE" id="PS50949">
    <property type="entry name" value="HTH_GNTR"/>
    <property type="match status" value="1"/>
</dbReference>
<dbReference type="EMBL" id="QRMZ01000002">
    <property type="protein sequence ID" value="RHK07970.1"/>
    <property type="molecule type" value="Genomic_DNA"/>
</dbReference>
<dbReference type="InterPro" id="IPR036388">
    <property type="entry name" value="WH-like_DNA-bd_sf"/>
</dbReference>
<dbReference type="Pfam" id="PF00392">
    <property type="entry name" value="GntR"/>
    <property type="match status" value="1"/>
</dbReference>
<protein>
    <submittedName>
        <fullName evidence="5">GntR family transcriptional regulator</fullName>
    </submittedName>
</protein>
<dbReference type="SUPFAM" id="SSF46785">
    <property type="entry name" value="Winged helix' DNA-binding domain"/>
    <property type="match status" value="1"/>
</dbReference>
<dbReference type="PANTHER" id="PTHR44846">
    <property type="entry name" value="MANNOSYL-D-GLYCERATE TRANSPORT/METABOLISM SYSTEM REPRESSOR MNGR-RELATED"/>
    <property type="match status" value="1"/>
</dbReference>
<gene>
    <name evidence="5" type="ORF">DW084_02270</name>
</gene>
<dbReference type="InterPro" id="IPR028978">
    <property type="entry name" value="Chorismate_lyase_/UTRA_dom_sf"/>
</dbReference>
<dbReference type="Gene3D" id="3.40.1410.10">
    <property type="entry name" value="Chorismate lyase-like"/>
    <property type="match status" value="1"/>
</dbReference>
<reference evidence="5 6" key="1">
    <citation type="submission" date="2018-08" db="EMBL/GenBank/DDBJ databases">
        <title>A genome reference for cultivated species of the human gut microbiota.</title>
        <authorList>
            <person name="Zou Y."/>
            <person name="Xue W."/>
            <person name="Luo G."/>
        </authorList>
    </citation>
    <scope>NUCLEOTIDE SEQUENCE [LARGE SCALE GENOMIC DNA]</scope>
    <source>
        <strain evidence="5 6">AF48-16</strain>
    </source>
</reference>
<keyword evidence="2" id="KW-0238">DNA-binding</keyword>
<dbReference type="Proteomes" id="UP000286288">
    <property type="component" value="Unassembled WGS sequence"/>
</dbReference>
<keyword evidence="1" id="KW-0805">Transcription regulation</keyword>
<organism evidence="5 6">
    <name type="scientific">Enterococcus casseliflavus</name>
    <name type="common">Enterococcus flavescens</name>
    <dbReference type="NCBI Taxonomy" id="37734"/>
    <lineage>
        <taxon>Bacteria</taxon>
        <taxon>Bacillati</taxon>
        <taxon>Bacillota</taxon>
        <taxon>Bacilli</taxon>
        <taxon>Lactobacillales</taxon>
        <taxon>Enterococcaceae</taxon>
        <taxon>Enterococcus</taxon>
    </lineage>
</organism>
<evidence type="ECO:0000256" key="1">
    <source>
        <dbReference type="ARBA" id="ARBA00023015"/>
    </source>
</evidence>
<dbReference type="InterPro" id="IPR036390">
    <property type="entry name" value="WH_DNA-bd_sf"/>
</dbReference>
<proteinExistence type="predicted"/>
<dbReference type="AlphaFoldDB" id="A0A415EXF5"/>
<dbReference type="InterPro" id="IPR050679">
    <property type="entry name" value="Bact_HTH_transcr_reg"/>
</dbReference>
<sequence length="236" mass="27533">MNIPLHKKIRQDILNKIETNEYSENQLIPTELELAEIYGVSRPTIRQAIQALVNEGYLEKRKRRGTIVRKPKIQQEFTHVIESYDSEMSRKGLMPETHVLKFGVVRATEEVSENLALAPGAKVYKLTRLRFAEKKPIVLVTSYVPFHLFPELIHADFSQEKLYRKFEEMGYPVKTVSRKLEVIKADETASDLLDIDLDEPLFYFHTQGFSYDRLPIEYSISKYRGDLNSFIFELSE</sequence>
<dbReference type="PANTHER" id="PTHR44846:SF1">
    <property type="entry name" value="MANNOSYL-D-GLYCERATE TRANSPORT_METABOLISM SYSTEM REPRESSOR MNGR-RELATED"/>
    <property type="match status" value="1"/>
</dbReference>
<dbReference type="FunFam" id="1.10.10.10:FF:000079">
    <property type="entry name" value="GntR family transcriptional regulator"/>
    <property type="match status" value="1"/>
</dbReference>
<evidence type="ECO:0000256" key="2">
    <source>
        <dbReference type="ARBA" id="ARBA00023125"/>
    </source>
</evidence>
<dbReference type="InterPro" id="IPR011663">
    <property type="entry name" value="UTRA"/>
</dbReference>
<dbReference type="InterPro" id="IPR000524">
    <property type="entry name" value="Tscrpt_reg_HTH_GntR"/>
</dbReference>
<dbReference type="RefSeq" id="WP_123833591.1">
    <property type="nucleotide sequence ID" value="NZ_RKOO01000002.1"/>
</dbReference>
<dbReference type="SMART" id="SM00866">
    <property type="entry name" value="UTRA"/>
    <property type="match status" value="1"/>
</dbReference>
<accession>A0A415EXF5</accession>
<evidence type="ECO:0000313" key="5">
    <source>
        <dbReference type="EMBL" id="RHK07970.1"/>
    </source>
</evidence>
<evidence type="ECO:0000259" key="4">
    <source>
        <dbReference type="PROSITE" id="PS50949"/>
    </source>
</evidence>
<dbReference type="GO" id="GO:0003677">
    <property type="term" value="F:DNA binding"/>
    <property type="evidence" value="ECO:0007669"/>
    <property type="project" value="UniProtKB-KW"/>
</dbReference>
<evidence type="ECO:0000256" key="3">
    <source>
        <dbReference type="ARBA" id="ARBA00023163"/>
    </source>
</evidence>
<dbReference type="SMART" id="SM00345">
    <property type="entry name" value="HTH_GNTR"/>
    <property type="match status" value="1"/>
</dbReference>
<dbReference type="GO" id="GO:0003700">
    <property type="term" value="F:DNA-binding transcription factor activity"/>
    <property type="evidence" value="ECO:0007669"/>
    <property type="project" value="InterPro"/>
</dbReference>
<feature type="domain" description="HTH gntR-type" evidence="4">
    <location>
        <begin position="3"/>
        <end position="71"/>
    </location>
</feature>
<keyword evidence="3" id="KW-0804">Transcription</keyword>
<dbReference type="CDD" id="cd07377">
    <property type="entry name" value="WHTH_GntR"/>
    <property type="match status" value="1"/>
</dbReference>
<comment type="caution">
    <text evidence="5">The sequence shown here is derived from an EMBL/GenBank/DDBJ whole genome shotgun (WGS) entry which is preliminary data.</text>
</comment>
<evidence type="ECO:0000313" key="6">
    <source>
        <dbReference type="Proteomes" id="UP000286288"/>
    </source>
</evidence>
<dbReference type="Pfam" id="PF07702">
    <property type="entry name" value="UTRA"/>
    <property type="match status" value="1"/>
</dbReference>
<dbReference type="Gene3D" id="1.10.10.10">
    <property type="entry name" value="Winged helix-like DNA-binding domain superfamily/Winged helix DNA-binding domain"/>
    <property type="match status" value="1"/>
</dbReference>
<dbReference type="GO" id="GO:0045892">
    <property type="term" value="P:negative regulation of DNA-templated transcription"/>
    <property type="evidence" value="ECO:0007669"/>
    <property type="project" value="TreeGrafter"/>
</dbReference>
<name>A0A415EXF5_ENTCA</name>
<dbReference type="SUPFAM" id="SSF64288">
    <property type="entry name" value="Chorismate lyase-like"/>
    <property type="match status" value="1"/>
</dbReference>
<dbReference type="PRINTS" id="PR00035">
    <property type="entry name" value="HTHGNTR"/>
</dbReference>